<evidence type="ECO:0000256" key="1">
    <source>
        <dbReference type="SAM" id="MobiDB-lite"/>
    </source>
</evidence>
<dbReference type="GeneID" id="83202031"/>
<reference evidence="3" key="2">
    <citation type="journal article" date="2023" name="IMA Fungus">
        <title>Comparative genomic study of the Penicillium genus elucidates a diverse pangenome and 15 lateral gene transfer events.</title>
        <authorList>
            <person name="Petersen C."/>
            <person name="Sorensen T."/>
            <person name="Nielsen M.R."/>
            <person name="Sondergaard T.E."/>
            <person name="Sorensen J.L."/>
            <person name="Fitzpatrick D.A."/>
            <person name="Frisvad J.C."/>
            <person name="Nielsen K.L."/>
        </authorList>
    </citation>
    <scope>NUCLEOTIDE SEQUENCE</scope>
    <source>
        <strain evidence="3">IBT 19713</strain>
    </source>
</reference>
<dbReference type="PANTHER" id="PTHR35895:SF2">
    <property type="match status" value="1"/>
</dbReference>
<dbReference type="AlphaFoldDB" id="A0A9W9NZE3"/>
<keyword evidence="4" id="KW-1185">Reference proteome</keyword>
<name>A0A9W9NZE3_9EURO</name>
<dbReference type="PANTHER" id="PTHR35895">
    <property type="entry name" value="CHROMOSOME 16, WHOLE GENOME SHOTGUN SEQUENCE"/>
    <property type="match status" value="1"/>
</dbReference>
<accession>A0A9W9NZE3</accession>
<feature type="transmembrane region" description="Helical" evidence="2">
    <location>
        <begin position="58"/>
        <end position="85"/>
    </location>
</feature>
<comment type="caution">
    <text evidence="3">The sequence shown here is derived from an EMBL/GenBank/DDBJ whole genome shotgun (WGS) entry which is preliminary data.</text>
</comment>
<dbReference type="RefSeq" id="XP_058330468.1">
    <property type="nucleotide sequence ID" value="XM_058474728.1"/>
</dbReference>
<keyword evidence="2" id="KW-1133">Transmembrane helix</keyword>
<feature type="compositionally biased region" description="Polar residues" evidence="1">
    <location>
        <begin position="376"/>
        <end position="386"/>
    </location>
</feature>
<keyword evidence="2" id="KW-0472">Membrane</keyword>
<protein>
    <submittedName>
        <fullName evidence="3">Uncharacterized protein</fullName>
    </submittedName>
</protein>
<evidence type="ECO:0000313" key="3">
    <source>
        <dbReference type="EMBL" id="KAJ5232475.1"/>
    </source>
</evidence>
<sequence length="433" mass="47983">MPSKESKFVVGKPWGPFLTPGDPDDQWALTKTKSAGGLSLSRTPSTTQRIKRHWKRFWFVYCVGNVIFLAIFLPVFFLVAIPAIAQLVVNKSDLVLTEAILTQPKPDSVQLTLQTKVDLHLALTARIEDLPLYLYQKDYGEKYPYASFTIPGKKIRGNTTLGVNDIHSPILNQTTWEEFVHQIIFQKETSLWVHGQTNTYLGVLKSHVKLNKAIKTQSLNQFEGFSIANAGLVFNQSDGHNFEGNLTLPNPTHLTFQPAASFSETPPLKMSNYSPAQMPFPLKGILDISTAIKHLGGLLKTEAKALKGGNLTLDAITQEVHYDNELIPWYTNVLRQLTLTSEIPLKGLINNTIANLKSQTNFTSTLKGLNLSSLQGMGSDSGSGKVSRSEGDSDGPVSVATLMRRSKYIQEAFEGVDPVERDFMIDSFSGFYS</sequence>
<dbReference type="InterPro" id="IPR046368">
    <property type="entry name" value="Tag1"/>
</dbReference>
<dbReference type="InterPro" id="IPR022185">
    <property type="entry name" value="DUF3712"/>
</dbReference>
<evidence type="ECO:0000256" key="2">
    <source>
        <dbReference type="SAM" id="Phobius"/>
    </source>
</evidence>
<dbReference type="Pfam" id="PF12505">
    <property type="entry name" value="DUF3712"/>
    <property type="match status" value="1"/>
</dbReference>
<gene>
    <name evidence="3" type="ORF">N7468_005431</name>
</gene>
<dbReference type="OrthoDB" id="10039566at2759"/>
<dbReference type="EMBL" id="JAPQKS010000004">
    <property type="protein sequence ID" value="KAJ5232475.1"/>
    <property type="molecule type" value="Genomic_DNA"/>
</dbReference>
<feature type="region of interest" description="Disordered" evidence="1">
    <location>
        <begin position="376"/>
        <end position="397"/>
    </location>
</feature>
<proteinExistence type="predicted"/>
<organism evidence="3 4">
    <name type="scientific">Penicillium chermesinum</name>
    <dbReference type="NCBI Taxonomy" id="63820"/>
    <lineage>
        <taxon>Eukaryota</taxon>
        <taxon>Fungi</taxon>
        <taxon>Dikarya</taxon>
        <taxon>Ascomycota</taxon>
        <taxon>Pezizomycotina</taxon>
        <taxon>Eurotiomycetes</taxon>
        <taxon>Eurotiomycetidae</taxon>
        <taxon>Eurotiales</taxon>
        <taxon>Aspergillaceae</taxon>
        <taxon>Penicillium</taxon>
    </lineage>
</organism>
<evidence type="ECO:0000313" key="4">
    <source>
        <dbReference type="Proteomes" id="UP001150941"/>
    </source>
</evidence>
<dbReference type="GO" id="GO:0000329">
    <property type="term" value="C:fungal-type vacuole membrane"/>
    <property type="evidence" value="ECO:0007669"/>
    <property type="project" value="InterPro"/>
</dbReference>
<dbReference type="Proteomes" id="UP001150941">
    <property type="component" value="Unassembled WGS sequence"/>
</dbReference>
<keyword evidence="2" id="KW-0812">Transmembrane</keyword>
<reference evidence="3" key="1">
    <citation type="submission" date="2022-11" db="EMBL/GenBank/DDBJ databases">
        <authorList>
            <person name="Petersen C."/>
        </authorList>
    </citation>
    <scope>NUCLEOTIDE SEQUENCE</scope>
    <source>
        <strain evidence="3">IBT 19713</strain>
    </source>
</reference>